<gene>
    <name evidence="4" type="ORF">GDO81_011866</name>
</gene>
<keyword evidence="2" id="KW-0067">ATP-binding</keyword>
<protein>
    <recommendedName>
        <fullName evidence="3">Myosin X N-terminal SH3 domain-containing protein</fullName>
    </recommendedName>
</protein>
<dbReference type="InterPro" id="IPR027417">
    <property type="entry name" value="P-loop_NTPase"/>
</dbReference>
<sequence length="116" mass="13674">MDNFFTEGTQVWLRENGQHYPSYVQSCAGGVVVFKTYYNQVFTYKQSTITRQKVTSMHSTSTNGVEDMAALCDLHEGSIMYNLYRRYQENKIYMVYNWINRTLHILTSSNTQTHYK</sequence>
<feature type="domain" description="Myosin X N-terminal SH3" evidence="3">
    <location>
        <begin position="7"/>
        <end position="58"/>
    </location>
</feature>
<name>A0AAV7BHI2_ENGPU</name>
<evidence type="ECO:0000313" key="5">
    <source>
        <dbReference type="Proteomes" id="UP000824782"/>
    </source>
</evidence>
<evidence type="ECO:0000259" key="3">
    <source>
        <dbReference type="Pfam" id="PF18597"/>
    </source>
</evidence>
<accession>A0AAV7BHI2</accession>
<organism evidence="4 5">
    <name type="scientific">Engystomops pustulosus</name>
    <name type="common">Tungara frog</name>
    <name type="synonym">Physalaemus pustulosus</name>
    <dbReference type="NCBI Taxonomy" id="76066"/>
    <lineage>
        <taxon>Eukaryota</taxon>
        <taxon>Metazoa</taxon>
        <taxon>Chordata</taxon>
        <taxon>Craniata</taxon>
        <taxon>Vertebrata</taxon>
        <taxon>Euteleostomi</taxon>
        <taxon>Amphibia</taxon>
        <taxon>Batrachia</taxon>
        <taxon>Anura</taxon>
        <taxon>Neobatrachia</taxon>
        <taxon>Hyloidea</taxon>
        <taxon>Leptodactylidae</taxon>
        <taxon>Leiuperinae</taxon>
        <taxon>Engystomops</taxon>
    </lineage>
</organism>
<evidence type="ECO:0000256" key="1">
    <source>
        <dbReference type="ARBA" id="ARBA00022741"/>
    </source>
</evidence>
<keyword evidence="5" id="KW-1185">Reference proteome</keyword>
<dbReference type="EMBL" id="WNYA01000005">
    <property type="protein sequence ID" value="KAG8571989.1"/>
    <property type="molecule type" value="Genomic_DNA"/>
</dbReference>
<dbReference type="SUPFAM" id="SSF52540">
    <property type="entry name" value="P-loop containing nucleoside triphosphate hydrolases"/>
    <property type="match status" value="1"/>
</dbReference>
<dbReference type="InterPro" id="IPR040640">
    <property type="entry name" value="MyoX_N_SH3"/>
</dbReference>
<reference evidence="4" key="1">
    <citation type="thesis" date="2020" institute="ProQuest LLC" country="789 East Eisenhower Parkway, Ann Arbor, MI, USA">
        <title>Comparative Genomics and Chromosome Evolution.</title>
        <authorList>
            <person name="Mudd A.B."/>
        </authorList>
    </citation>
    <scope>NUCLEOTIDE SEQUENCE</scope>
    <source>
        <strain evidence="4">237g6f4</strain>
        <tissue evidence="4">Blood</tissue>
    </source>
</reference>
<proteinExistence type="predicted"/>
<dbReference type="Proteomes" id="UP000824782">
    <property type="component" value="Unassembled WGS sequence"/>
</dbReference>
<dbReference type="GO" id="GO:0005524">
    <property type="term" value="F:ATP binding"/>
    <property type="evidence" value="ECO:0007669"/>
    <property type="project" value="UniProtKB-KW"/>
</dbReference>
<dbReference type="Gene3D" id="3.40.850.10">
    <property type="entry name" value="Kinesin motor domain"/>
    <property type="match status" value="1"/>
</dbReference>
<keyword evidence="1" id="KW-0547">Nucleotide-binding</keyword>
<evidence type="ECO:0000256" key="2">
    <source>
        <dbReference type="ARBA" id="ARBA00022840"/>
    </source>
</evidence>
<comment type="caution">
    <text evidence="4">The sequence shown here is derived from an EMBL/GenBank/DDBJ whole genome shotgun (WGS) entry which is preliminary data.</text>
</comment>
<dbReference type="AlphaFoldDB" id="A0AAV7BHI2"/>
<dbReference type="InterPro" id="IPR036961">
    <property type="entry name" value="Kinesin_motor_dom_sf"/>
</dbReference>
<evidence type="ECO:0000313" key="4">
    <source>
        <dbReference type="EMBL" id="KAG8571989.1"/>
    </source>
</evidence>
<dbReference type="Pfam" id="PF18597">
    <property type="entry name" value="SH3_19"/>
    <property type="match status" value="1"/>
</dbReference>